<dbReference type="Gene3D" id="3.40.50.300">
    <property type="entry name" value="P-loop containing nucleotide triphosphate hydrolases"/>
    <property type="match status" value="1"/>
</dbReference>
<feature type="compositionally biased region" description="Low complexity" evidence="4">
    <location>
        <begin position="134"/>
        <end position="177"/>
    </location>
</feature>
<dbReference type="GO" id="GO:0005524">
    <property type="term" value="F:ATP binding"/>
    <property type="evidence" value="ECO:0007669"/>
    <property type="project" value="UniProtKB-KW"/>
</dbReference>
<protein>
    <submittedName>
        <fullName evidence="6">Vacuolar protein sorting-associated protein 4</fullName>
    </submittedName>
</protein>
<dbReference type="EMBL" id="GL385397">
    <property type="protein sequence ID" value="EJT75314.1"/>
    <property type="molecule type" value="Genomic_DNA"/>
</dbReference>
<evidence type="ECO:0000313" key="8">
    <source>
        <dbReference type="Proteomes" id="UP000006039"/>
    </source>
</evidence>
<reference evidence="6" key="3">
    <citation type="submission" date="2010-09" db="EMBL/GenBank/DDBJ databases">
        <title>Annotation of Gaeumannomyces graminis var. tritici R3-111a-1.</title>
        <authorList>
            <consortium name="The Broad Institute Genome Sequencing Platform"/>
            <person name="Ma L.-J."/>
            <person name="Dead R."/>
            <person name="Young S.K."/>
            <person name="Zeng Q."/>
            <person name="Gargeya S."/>
            <person name="Fitzgerald M."/>
            <person name="Haas B."/>
            <person name="Abouelleil A."/>
            <person name="Alvarado L."/>
            <person name="Arachchi H.M."/>
            <person name="Berlin A."/>
            <person name="Brown A."/>
            <person name="Chapman S.B."/>
            <person name="Chen Z."/>
            <person name="Dunbar C."/>
            <person name="Freedman E."/>
            <person name="Gearin G."/>
            <person name="Gellesch M."/>
            <person name="Goldberg J."/>
            <person name="Griggs A."/>
            <person name="Gujja S."/>
            <person name="Heiman D."/>
            <person name="Howarth C."/>
            <person name="Larson L."/>
            <person name="Lui A."/>
            <person name="MacDonald P.J.P."/>
            <person name="Mehta T."/>
            <person name="Montmayeur A."/>
            <person name="Murphy C."/>
            <person name="Neiman D."/>
            <person name="Pearson M."/>
            <person name="Priest M."/>
            <person name="Roberts A."/>
            <person name="Saif S."/>
            <person name="Shea T."/>
            <person name="Shenoy N."/>
            <person name="Sisk P."/>
            <person name="Stolte C."/>
            <person name="Sykes S."/>
            <person name="Yandava C."/>
            <person name="Wortman J."/>
            <person name="Nusbaum C."/>
            <person name="Birren B."/>
        </authorList>
    </citation>
    <scope>NUCLEOTIDE SEQUENCE</scope>
    <source>
        <strain evidence="6">R3-111a-1</strain>
    </source>
</reference>
<dbReference type="PROSITE" id="PS00674">
    <property type="entry name" value="AAA"/>
    <property type="match status" value="1"/>
</dbReference>
<feature type="compositionally biased region" description="Basic and acidic residues" evidence="4">
    <location>
        <begin position="378"/>
        <end position="390"/>
    </location>
</feature>
<dbReference type="SMART" id="SM00382">
    <property type="entry name" value="AAA"/>
    <property type="match status" value="1"/>
</dbReference>
<dbReference type="PANTHER" id="PTHR23074:SF17">
    <property type="entry name" value="FIDGETIN-LIKE PROTEIN 1"/>
    <property type="match status" value="1"/>
</dbReference>
<dbReference type="VEuPathDB" id="FungiDB:GGTG_05251"/>
<keyword evidence="8" id="KW-1185">Reference proteome</keyword>
<dbReference type="Pfam" id="PF09336">
    <property type="entry name" value="Vps4_C"/>
    <property type="match status" value="1"/>
</dbReference>
<feature type="region of interest" description="Disordered" evidence="4">
    <location>
        <begin position="105"/>
        <end position="217"/>
    </location>
</feature>
<feature type="region of interest" description="Disordered" evidence="4">
    <location>
        <begin position="235"/>
        <end position="423"/>
    </location>
</feature>
<dbReference type="FunFam" id="3.40.50.300:FF:000093">
    <property type="entry name" value="Fidgetin-like 1"/>
    <property type="match status" value="1"/>
</dbReference>
<dbReference type="GeneID" id="20345709"/>
<dbReference type="RefSeq" id="XP_009221314.1">
    <property type="nucleotide sequence ID" value="XM_009223050.1"/>
</dbReference>
<accession>J3NVD8</accession>
<keyword evidence="2" id="KW-0547">Nucleotide-binding</keyword>
<dbReference type="Pfam" id="PF00004">
    <property type="entry name" value="AAA"/>
    <property type="match status" value="1"/>
</dbReference>
<dbReference type="FunCoup" id="J3NVD8">
    <property type="interactions" value="75"/>
</dbReference>
<dbReference type="STRING" id="644352.J3NVD8"/>
<dbReference type="CDD" id="cd19509">
    <property type="entry name" value="RecA-like_VPS4-like"/>
    <property type="match status" value="1"/>
</dbReference>
<feature type="compositionally biased region" description="Pro residues" evidence="4">
    <location>
        <begin position="247"/>
        <end position="256"/>
    </location>
</feature>
<dbReference type="InterPro" id="IPR003959">
    <property type="entry name" value="ATPase_AAA_core"/>
</dbReference>
<dbReference type="InterPro" id="IPR041569">
    <property type="entry name" value="AAA_lid_3"/>
</dbReference>
<dbReference type="SUPFAM" id="SSF52540">
    <property type="entry name" value="P-loop containing nucleoside triphosphate hydrolases"/>
    <property type="match status" value="1"/>
</dbReference>
<feature type="domain" description="AAA+ ATPase" evidence="5">
    <location>
        <begin position="501"/>
        <end position="646"/>
    </location>
</feature>
<dbReference type="PANTHER" id="PTHR23074">
    <property type="entry name" value="AAA DOMAIN-CONTAINING"/>
    <property type="match status" value="1"/>
</dbReference>
<organism evidence="6">
    <name type="scientific">Gaeumannomyces tritici (strain R3-111a-1)</name>
    <name type="common">Wheat and barley take-all root rot fungus</name>
    <name type="synonym">Gaeumannomyces graminis var. tritici</name>
    <dbReference type="NCBI Taxonomy" id="644352"/>
    <lineage>
        <taxon>Eukaryota</taxon>
        <taxon>Fungi</taxon>
        <taxon>Dikarya</taxon>
        <taxon>Ascomycota</taxon>
        <taxon>Pezizomycotina</taxon>
        <taxon>Sordariomycetes</taxon>
        <taxon>Sordariomycetidae</taxon>
        <taxon>Magnaporthales</taxon>
        <taxon>Magnaporthaceae</taxon>
        <taxon>Gaeumannomyces</taxon>
    </lineage>
</organism>
<dbReference type="InterPro" id="IPR015415">
    <property type="entry name" value="Spast_Vps4_C"/>
</dbReference>
<dbReference type="AlphaFoldDB" id="J3NVD8"/>
<dbReference type="HOGENOM" id="CLU_000688_15_1_1"/>
<name>J3NVD8_GAET3</name>
<dbReference type="Proteomes" id="UP000006039">
    <property type="component" value="Unassembled WGS sequence"/>
</dbReference>
<evidence type="ECO:0000256" key="3">
    <source>
        <dbReference type="ARBA" id="ARBA00022840"/>
    </source>
</evidence>
<feature type="compositionally biased region" description="Basic and acidic residues" evidence="4">
    <location>
        <begin position="363"/>
        <end position="372"/>
    </location>
</feature>
<dbReference type="EnsemblFungi" id="EJT75314">
    <property type="protein sequence ID" value="EJT75314"/>
    <property type="gene ID" value="GGTG_05251"/>
</dbReference>
<dbReference type="OrthoDB" id="10251136at2759"/>
<evidence type="ECO:0000256" key="2">
    <source>
        <dbReference type="ARBA" id="ARBA00022741"/>
    </source>
</evidence>
<gene>
    <name evidence="7" type="primary">20345709</name>
    <name evidence="6" type="ORF">GGTG_05251</name>
</gene>
<feature type="compositionally biased region" description="Low complexity" evidence="4">
    <location>
        <begin position="341"/>
        <end position="350"/>
    </location>
</feature>
<feature type="compositionally biased region" description="Basic and acidic residues" evidence="4">
    <location>
        <begin position="407"/>
        <end position="417"/>
    </location>
</feature>
<proteinExistence type="inferred from homology"/>
<dbReference type="eggNOG" id="KOG0740">
    <property type="taxonomic scope" value="Eukaryota"/>
</dbReference>
<reference evidence="8" key="1">
    <citation type="submission" date="2010-07" db="EMBL/GenBank/DDBJ databases">
        <title>The genome sequence of Gaeumannomyces graminis var. tritici strain R3-111a-1.</title>
        <authorList>
            <consortium name="The Broad Institute Genome Sequencing Platform"/>
            <person name="Ma L.-J."/>
            <person name="Dead R."/>
            <person name="Young S."/>
            <person name="Zeng Q."/>
            <person name="Koehrsen M."/>
            <person name="Alvarado L."/>
            <person name="Berlin A."/>
            <person name="Chapman S.B."/>
            <person name="Chen Z."/>
            <person name="Freedman E."/>
            <person name="Gellesch M."/>
            <person name="Goldberg J."/>
            <person name="Griggs A."/>
            <person name="Gujja S."/>
            <person name="Heilman E.R."/>
            <person name="Heiman D."/>
            <person name="Hepburn T."/>
            <person name="Howarth C."/>
            <person name="Jen D."/>
            <person name="Larson L."/>
            <person name="Mehta T."/>
            <person name="Neiman D."/>
            <person name="Pearson M."/>
            <person name="Roberts A."/>
            <person name="Saif S."/>
            <person name="Shea T."/>
            <person name="Shenoy N."/>
            <person name="Sisk P."/>
            <person name="Stolte C."/>
            <person name="Sykes S."/>
            <person name="Walk T."/>
            <person name="White J."/>
            <person name="Yandava C."/>
            <person name="Haas B."/>
            <person name="Nusbaum C."/>
            <person name="Birren B."/>
        </authorList>
    </citation>
    <scope>NUCLEOTIDE SEQUENCE [LARGE SCALE GENOMIC DNA]</scope>
    <source>
        <strain evidence="8">R3-111a-1</strain>
    </source>
</reference>
<evidence type="ECO:0000313" key="6">
    <source>
        <dbReference type="EMBL" id="EJT75314.1"/>
    </source>
</evidence>
<dbReference type="FunFam" id="1.10.8.60:FF:000022">
    <property type="entry name" value="Fidgetin like 1"/>
    <property type="match status" value="1"/>
</dbReference>
<evidence type="ECO:0000256" key="4">
    <source>
        <dbReference type="SAM" id="MobiDB-lite"/>
    </source>
</evidence>
<reference evidence="7" key="4">
    <citation type="journal article" date="2015" name="G3 (Bethesda)">
        <title>Genome sequences of three phytopathogenic species of the Magnaporthaceae family of fungi.</title>
        <authorList>
            <person name="Okagaki L.H."/>
            <person name="Nunes C.C."/>
            <person name="Sailsbery J."/>
            <person name="Clay B."/>
            <person name="Brown D."/>
            <person name="John T."/>
            <person name="Oh Y."/>
            <person name="Young N."/>
            <person name="Fitzgerald M."/>
            <person name="Haas B.J."/>
            <person name="Zeng Q."/>
            <person name="Young S."/>
            <person name="Adiconis X."/>
            <person name="Fan L."/>
            <person name="Levin J.Z."/>
            <person name="Mitchell T.K."/>
            <person name="Okubara P.A."/>
            <person name="Farman M.L."/>
            <person name="Kohn L.M."/>
            <person name="Birren B."/>
            <person name="Ma L.-J."/>
            <person name="Dean R.A."/>
        </authorList>
    </citation>
    <scope>NUCLEOTIDE SEQUENCE</scope>
    <source>
        <strain evidence="7">R3-111a-1</strain>
    </source>
</reference>
<reference evidence="7" key="5">
    <citation type="submission" date="2018-04" db="UniProtKB">
        <authorList>
            <consortium name="EnsemblFungi"/>
        </authorList>
    </citation>
    <scope>IDENTIFICATION</scope>
    <source>
        <strain evidence="7">R3-111a-1</strain>
    </source>
</reference>
<comment type="similarity">
    <text evidence="1">Belongs to the AAA ATPase family.</text>
</comment>
<feature type="compositionally biased region" description="Low complexity" evidence="4">
    <location>
        <begin position="282"/>
        <end position="295"/>
    </location>
</feature>
<reference evidence="6" key="2">
    <citation type="submission" date="2010-07" db="EMBL/GenBank/DDBJ databases">
        <authorList>
            <consortium name="The Broad Institute Genome Sequencing Platform"/>
            <consortium name="Broad Institute Genome Sequencing Center for Infectious Disease"/>
            <person name="Ma L.-J."/>
            <person name="Dead R."/>
            <person name="Young S."/>
            <person name="Zeng Q."/>
            <person name="Koehrsen M."/>
            <person name="Alvarado L."/>
            <person name="Berlin A."/>
            <person name="Chapman S.B."/>
            <person name="Chen Z."/>
            <person name="Freedman E."/>
            <person name="Gellesch M."/>
            <person name="Goldberg J."/>
            <person name="Griggs A."/>
            <person name="Gujja S."/>
            <person name="Heilman E.R."/>
            <person name="Heiman D."/>
            <person name="Hepburn T."/>
            <person name="Howarth C."/>
            <person name="Jen D."/>
            <person name="Larson L."/>
            <person name="Mehta T."/>
            <person name="Neiman D."/>
            <person name="Pearson M."/>
            <person name="Roberts A."/>
            <person name="Saif S."/>
            <person name="Shea T."/>
            <person name="Shenoy N."/>
            <person name="Sisk P."/>
            <person name="Stolte C."/>
            <person name="Sykes S."/>
            <person name="Walk T."/>
            <person name="White J."/>
            <person name="Yandava C."/>
            <person name="Haas B."/>
            <person name="Nusbaum C."/>
            <person name="Birren B."/>
        </authorList>
    </citation>
    <scope>NUCLEOTIDE SEQUENCE</scope>
    <source>
        <strain evidence="6">R3-111a-1</strain>
    </source>
</reference>
<dbReference type="InterPro" id="IPR027417">
    <property type="entry name" value="P-loop_NTPase"/>
</dbReference>
<dbReference type="Pfam" id="PF17862">
    <property type="entry name" value="AAA_lid_3"/>
    <property type="match status" value="1"/>
</dbReference>
<sequence length="752" mass="82648">MDVNKPLTARLTSTYDQCFDDCKVAIALEEKDEIAAADRLWNTVVEKIRSFRRRVPPSHAFQTETGQDAIKGLHELELTAQEHLDLHEGLRLSLQSFTIAESSSSLPAPSPVCEDDSSKCLDPPPLPLRPSLPPRRISSPARAAVLNGRSSSDSSRSQPYLDAAASSSSVPILASPSSDRRADRSASPATHKFRKTLRTGKPGFRLRDAVPTAPGADKAAAAAWIARDSRLTERVPSVGEASSSVLPPAPRAPNPAPEQSSLRYDRHTRRLVPRDNARSGDPLPSLSPSAATAASRKVTNTSGKIEVPGSRDRPPGARHNRSSSSDSPTRRRHQPNRGVEAAPDAGSPRARPSRRPVGSLRPQDPENRRSIDRTLSGDSRHERLLRHEPLTAEVAANDGAQDPIDSWDSKDSPPLEHEDNENTLEETALSAWATRREWVLQNLPPGVEKHTATQILDEIDPRKDVVHWGSIAGLEEAKNALKEAVVYPFLRPDLFRGLREPPKGILLFGPPGTGKTMLARAIATESQSTFVAITASTLNSKYLGESEKHVRALFTVARLLAPSIIFIDEVDSVLSQRSSSSEHEASRRLKTEFLIQWSNLEKSTIGKTNGQSDNRVLVLAATNRPWDLDDAATRRFARRQYIPLPEAETRGVQLRTLLESELKHCLSYTDIEELVGLTDGYSGSDLTHLARQASYGPLRSHGEAVLHMTPDEIRPIDMSDFVACLKTVRPSVNQDSLKQFEDWAKQFGERIG</sequence>
<evidence type="ECO:0000256" key="1">
    <source>
        <dbReference type="ARBA" id="ARBA00006914"/>
    </source>
</evidence>
<dbReference type="Gene3D" id="1.10.8.60">
    <property type="match status" value="1"/>
</dbReference>
<dbReference type="InterPro" id="IPR003593">
    <property type="entry name" value="AAA+_ATPase"/>
</dbReference>
<evidence type="ECO:0000259" key="5">
    <source>
        <dbReference type="SMART" id="SM00382"/>
    </source>
</evidence>
<feature type="compositionally biased region" description="Pro residues" evidence="4">
    <location>
        <begin position="122"/>
        <end position="133"/>
    </location>
</feature>
<evidence type="ECO:0000313" key="7">
    <source>
        <dbReference type="EnsemblFungi" id="EJT75314"/>
    </source>
</evidence>
<keyword evidence="3" id="KW-0067">ATP-binding</keyword>
<dbReference type="InterPro" id="IPR003960">
    <property type="entry name" value="ATPase_AAA_CS"/>
</dbReference>
<dbReference type="InterPro" id="IPR050304">
    <property type="entry name" value="MT-severing_AAA_ATPase"/>
</dbReference>
<dbReference type="GO" id="GO:0016887">
    <property type="term" value="F:ATP hydrolysis activity"/>
    <property type="evidence" value="ECO:0007669"/>
    <property type="project" value="InterPro"/>
</dbReference>